<name>A0ABT0ZUK3_9PSEU</name>
<protein>
    <submittedName>
        <fullName evidence="1">SRPBCC family protein</fullName>
    </submittedName>
</protein>
<evidence type="ECO:0000313" key="1">
    <source>
        <dbReference type="EMBL" id="MCO1654412.1"/>
    </source>
</evidence>
<dbReference type="EMBL" id="JAGSOV010000010">
    <property type="protein sequence ID" value="MCO1654412.1"/>
    <property type="molecule type" value="Genomic_DNA"/>
</dbReference>
<keyword evidence="2" id="KW-1185">Reference proteome</keyword>
<proteinExistence type="predicted"/>
<gene>
    <name evidence="1" type="ORF">KDL28_05025</name>
</gene>
<evidence type="ECO:0000313" key="2">
    <source>
        <dbReference type="Proteomes" id="UP001165283"/>
    </source>
</evidence>
<comment type="caution">
    <text evidence="1">The sequence shown here is derived from an EMBL/GenBank/DDBJ whole genome shotgun (WGS) entry which is preliminary data.</text>
</comment>
<sequence length="145" mass="16034">MSDREVSASTVVAAAPAEVFELLADPRRHREFDGSGTVRTAVAGPPRLGPGARFGMAMHWGLPYRIRNTVVEFEEGSRIAWRHFGRHVWCYRLEPVPGGTRITESFDWGPSLSPWALEKWGAPARNLASIRATLRRLSDILGGPA</sequence>
<dbReference type="InterPro" id="IPR019587">
    <property type="entry name" value="Polyketide_cyclase/dehydratase"/>
</dbReference>
<dbReference type="SUPFAM" id="SSF55961">
    <property type="entry name" value="Bet v1-like"/>
    <property type="match status" value="1"/>
</dbReference>
<dbReference type="Pfam" id="PF10604">
    <property type="entry name" value="Polyketide_cyc2"/>
    <property type="match status" value="1"/>
</dbReference>
<dbReference type="InterPro" id="IPR023393">
    <property type="entry name" value="START-like_dom_sf"/>
</dbReference>
<reference evidence="1" key="1">
    <citation type="submission" date="2021-04" db="EMBL/GenBank/DDBJ databases">
        <title>Pseudonocardia sp. nov., isolated from sandy soil of mangrove forest.</title>
        <authorList>
            <person name="Zan Z."/>
            <person name="Huang R."/>
            <person name="Liu W."/>
        </authorList>
    </citation>
    <scope>NUCLEOTIDE SEQUENCE</scope>
    <source>
        <strain evidence="1">S2-4</strain>
    </source>
</reference>
<dbReference type="Proteomes" id="UP001165283">
    <property type="component" value="Unassembled WGS sequence"/>
</dbReference>
<accession>A0ABT0ZUK3</accession>
<dbReference type="Gene3D" id="3.30.530.20">
    <property type="match status" value="1"/>
</dbReference>
<organism evidence="1 2">
    <name type="scientific">Pseudonocardia humida</name>
    <dbReference type="NCBI Taxonomy" id="2800819"/>
    <lineage>
        <taxon>Bacteria</taxon>
        <taxon>Bacillati</taxon>
        <taxon>Actinomycetota</taxon>
        <taxon>Actinomycetes</taxon>
        <taxon>Pseudonocardiales</taxon>
        <taxon>Pseudonocardiaceae</taxon>
        <taxon>Pseudonocardia</taxon>
    </lineage>
</organism>
<dbReference type="RefSeq" id="WP_252436021.1">
    <property type="nucleotide sequence ID" value="NZ_JAGSOV010000010.1"/>
</dbReference>